<comment type="caution">
    <text evidence="1">The sequence shown here is derived from an EMBL/GenBank/DDBJ whole genome shotgun (WGS) entry which is preliminary data.</text>
</comment>
<sequence length="48" mass="5188">MPKFCAVSLHILAQALLLGLVDTQSAFLASKMPECVAAHWQGRKGVLH</sequence>
<dbReference type="Proteomes" id="UP000839906">
    <property type="component" value="Unassembled WGS sequence"/>
</dbReference>
<protein>
    <submittedName>
        <fullName evidence="1">Uncharacterized protein</fullName>
    </submittedName>
</protein>
<evidence type="ECO:0000313" key="2">
    <source>
        <dbReference type="Proteomes" id="UP000839906"/>
    </source>
</evidence>
<accession>A0ACC5L0Z2</accession>
<evidence type="ECO:0000313" key="1">
    <source>
        <dbReference type="EMBL" id="MBA3090290.1"/>
    </source>
</evidence>
<gene>
    <name evidence="1" type="ORF">CBX34_009165</name>
</gene>
<organism evidence="1 2">
    <name type="scientific">Salmonella enterica</name>
    <name type="common">Salmonella choleraesuis</name>
    <dbReference type="NCBI Taxonomy" id="28901"/>
    <lineage>
        <taxon>Bacteria</taxon>
        <taxon>Pseudomonadati</taxon>
        <taxon>Pseudomonadota</taxon>
        <taxon>Gammaproteobacteria</taxon>
        <taxon>Enterobacterales</taxon>
        <taxon>Enterobacteriaceae</taxon>
        <taxon>Salmonella</taxon>
    </lineage>
</organism>
<dbReference type="EMBL" id="AAGWGZ020000018">
    <property type="protein sequence ID" value="MBA3090290.1"/>
    <property type="molecule type" value="Genomic_DNA"/>
</dbReference>
<reference evidence="1" key="1">
    <citation type="submission" date="2018-07" db="EMBL/GenBank/DDBJ databases">
        <authorList>
            <consortium name="PulseNet: The National Subtyping Network for Foodborne Disease Surveillance"/>
            <person name="Tarr C.L."/>
            <person name="Trees E."/>
            <person name="Katz L.S."/>
            <person name="Carleton-Romer H.A."/>
            <person name="Stroika S."/>
            <person name="Kucerova Z."/>
            <person name="Roache K.F."/>
            <person name="Sabol A.L."/>
            <person name="Besser J."/>
            <person name="Gerner-Smidt P."/>
        </authorList>
    </citation>
    <scope>NUCLEOTIDE SEQUENCE</scope>
    <source>
        <strain evidence="1">08-0470</strain>
    </source>
</reference>
<proteinExistence type="predicted"/>
<name>A0ACC5L0Z2_SALER</name>